<organism evidence="7 8">
    <name type="scientific">Profundicola chukchiensis</name>
    <dbReference type="NCBI Taxonomy" id="2961959"/>
    <lineage>
        <taxon>Bacteria</taxon>
        <taxon>Pseudomonadati</taxon>
        <taxon>Bacteroidota</taxon>
        <taxon>Flavobacteriia</taxon>
        <taxon>Flavobacteriales</taxon>
        <taxon>Weeksellaceae</taxon>
        <taxon>Profundicola</taxon>
    </lineage>
</organism>
<keyword evidence="3 5" id="KW-0378">Hydrolase</keyword>
<dbReference type="InterPro" id="IPR004447">
    <property type="entry name" value="Peptidase_S41A"/>
</dbReference>
<protein>
    <submittedName>
        <fullName evidence="7">Carboxy terminal-processing peptidase</fullName>
        <ecNumber evidence="7">3.4.21.102</ecNumber>
    </submittedName>
</protein>
<dbReference type="Pfam" id="PF11818">
    <property type="entry name" value="DUF3340"/>
    <property type="match status" value="1"/>
</dbReference>
<evidence type="ECO:0000256" key="4">
    <source>
        <dbReference type="ARBA" id="ARBA00022825"/>
    </source>
</evidence>
<gene>
    <name evidence="7" type="ORF">NMK71_01725</name>
</gene>
<dbReference type="SUPFAM" id="SSF52096">
    <property type="entry name" value="ClpP/crotonase"/>
    <property type="match status" value="1"/>
</dbReference>
<dbReference type="FunFam" id="3.90.226.10:FF:000090">
    <property type="entry name" value="Tail-specific protease"/>
    <property type="match status" value="1"/>
</dbReference>
<dbReference type="GO" id="GO:0007165">
    <property type="term" value="P:signal transduction"/>
    <property type="evidence" value="ECO:0007669"/>
    <property type="project" value="TreeGrafter"/>
</dbReference>
<comment type="similarity">
    <text evidence="1 5">Belongs to the peptidase S41A family.</text>
</comment>
<dbReference type="Pfam" id="PF17804">
    <property type="entry name" value="TSP_NTD"/>
    <property type="match status" value="1"/>
</dbReference>
<dbReference type="PANTHER" id="PTHR32060:SF22">
    <property type="entry name" value="CARBOXYL-TERMINAL-PROCESSING PEPTIDASE 3, CHLOROPLASTIC"/>
    <property type="match status" value="1"/>
</dbReference>
<evidence type="ECO:0000259" key="6">
    <source>
        <dbReference type="PROSITE" id="PS50106"/>
    </source>
</evidence>
<dbReference type="SMART" id="SM00245">
    <property type="entry name" value="TSPc"/>
    <property type="match status" value="1"/>
</dbReference>
<dbReference type="RefSeq" id="WP_304419834.1">
    <property type="nucleotide sequence ID" value="NZ_JANCMU010000001.1"/>
</dbReference>
<dbReference type="EMBL" id="JANCMU010000001">
    <property type="protein sequence ID" value="MDG4945119.1"/>
    <property type="molecule type" value="Genomic_DNA"/>
</dbReference>
<evidence type="ECO:0000256" key="1">
    <source>
        <dbReference type="ARBA" id="ARBA00009179"/>
    </source>
</evidence>
<dbReference type="NCBIfam" id="TIGR00225">
    <property type="entry name" value="prc"/>
    <property type="match status" value="1"/>
</dbReference>
<dbReference type="InterPro" id="IPR020992">
    <property type="entry name" value="Tail_Prtase_C"/>
</dbReference>
<dbReference type="PROSITE" id="PS50106">
    <property type="entry name" value="PDZ"/>
    <property type="match status" value="1"/>
</dbReference>
<dbReference type="Pfam" id="PF00595">
    <property type="entry name" value="PDZ"/>
    <property type="match status" value="1"/>
</dbReference>
<dbReference type="Gene3D" id="2.30.42.10">
    <property type="match status" value="1"/>
</dbReference>
<dbReference type="GO" id="GO:0004252">
    <property type="term" value="F:serine-type endopeptidase activity"/>
    <property type="evidence" value="ECO:0007669"/>
    <property type="project" value="UniProtKB-EC"/>
</dbReference>
<dbReference type="Gene3D" id="3.90.226.10">
    <property type="entry name" value="2-enoyl-CoA Hydratase, Chain A, domain 1"/>
    <property type="match status" value="1"/>
</dbReference>
<evidence type="ECO:0000256" key="3">
    <source>
        <dbReference type="ARBA" id="ARBA00022801"/>
    </source>
</evidence>
<dbReference type="Proteomes" id="UP001152599">
    <property type="component" value="Unassembled WGS sequence"/>
</dbReference>
<dbReference type="InterPro" id="IPR005151">
    <property type="entry name" value="Tail-specific_protease"/>
</dbReference>
<dbReference type="InterPro" id="IPR036034">
    <property type="entry name" value="PDZ_sf"/>
</dbReference>
<keyword evidence="4 5" id="KW-0720">Serine protease</keyword>
<dbReference type="PANTHER" id="PTHR32060">
    <property type="entry name" value="TAIL-SPECIFIC PROTEASE"/>
    <property type="match status" value="1"/>
</dbReference>
<dbReference type="SMART" id="SM00228">
    <property type="entry name" value="PDZ"/>
    <property type="match status" value="1"/>
</dbReference>
<comment type="caution">
    <text evidence="7">The sequence shown here is derived from an EMBL/GenBank/DDBJ whole genome shotgun (WGS) entry which is preliminary data.</text>
</comment>
<evidence type="ECO:0000256" key="5">
    <source>
        <dbReference type="RuleBase" id="RU004404"/>
    </source>
</evidence>
<dbReference type="GO" id="GO:0006508">
    <property type="term" value="P:proteolysis"/>
    <property type="evidence" value="ECO:0007669"/>
    <property type="project" value="UniProtKB-KW"/>
</dbReference>
<accession>A0A9X4RWY7</accession>
<evidence type="ECO:0000313" key="8">
    <source>
        <dbReference type="Proteomes" id="UP001152599"/>
    </source>
</evidence>
<dbReference type="InterPro" id="IPR001478">
    <property type="entry name" value="PDZ"/>
</dbReference>
<proteinExistence type="inferred from homology"/>
<evidence type="ECO:0000313" key="7">
    <source>
        <dbReference type="EMBL" id="MDG4945119.1"/>
    </source>
</evidence>
<feature type="domain" description="PDZ" evidence="6">
    <location>
        <begin position="261"/>
        <end position="347"/>
    </location>
</feature>
<dbReference type="AlphaFoldDB" id="A0A9X4RWY7"/>
<dbReference type="CDD" id="cd06782">
    <property type="entry name" value="cpPDZ_CPP-like"/>
    <property type="match status" value="1"/>
</dbReference>
<dbReference type="EC" id="3.4.21.102" evidence="7"/>
<sequence>MQYLRKTYILLAILSMSFLVFCYCSPLQLGDDSKTKEIIKNVRRTLSYLHYSPQDVNDEFSQRVFDGYLQKLDPYKTYFKGKDIESFSQYKNKMDDFFNNEDLTFYHQSIDTLYNRVEELKVLTKEMLKKPLNYNTNDQIIFDSDESTYTKTQAEWEKKWQDRLKYSILQEIVIMEESAKNEEGWAKKDSIGLDKDEFDPRGKSFTQLEAEARKKVNDDMSEFFRRFQKRKKGDWLSIYVNSFTEEFDPHTNYFSPKENEDFELSMSGQLEGIGATLADEKGYPTIKSLVIGGPAWKQGDLEVEDKITKVAQGNKEAVSVVGMLLEDAIRLIRGEKGTTVTLTVQKKDGSFKEIKIVRDIVELEETFARGAVVQDDKGDNYGVIYLPSFYLNYDGKGHDASDDVAREIEELKKSNIKGLVFDVRNNGGGDLSECVEIAGHFINQGPVVQVMRSDGNKKVYDDKGSDVVWDGPMVVLVNELSASASEILAAALQDYDRAIILGSEKTYGKGTVQTVRPLSWFMNSNEEYGMLKFTIQKFYRINGGSTQLEGVASDIVIPDRYSYMDISEGSRDAALPWDQISSLSYDKWPAPWDKKAVVEKSKARIAQLPQVQLVDEYAQYAKKMDDEKIIYLNYEKFRAEYDKREAESKKFEELSKYKNGLNLSSPTYEQALIKNDTILKERRKEWHKNLEKDLYLEESINVLRDMR</sequence>
<dbReference type="SUPFAM" id="SSF50156">
    <property type="entry name" value="PDZ domain-like"/>
    <property type="match status" value="1"/>
</dbReference>
<keyword evidence="2 5" id="KW-0645">Protease</keyword>
<dbReference type="GO" id="GO:0030288">
    <property type="term" value="C:outer membrane-bounded periplasmic space"/>
    <property type="evidence" value="ECO:0007669"/>
    <property type="project" value="TreeGrafter"/>
</dbReference>
<reference evidence="7" key="1">
    <citation type="submission" date="2022-07" db="EMBL/GenBank/DDBJ databases">
        <title>Description and genome-wide analysis of Profundicola chukchiensis gen. nov., sp. nov., marine bacteria isolated from bottom sediments of the Chukchi Sea.</title>
        <authorList>
            <person name="Romanenko L."/>
            <person name="Otstavnykh N."/>
            <person name="Kurilenko V."/>
            <person name="Eremeev V."/>
            <person name="Velansky P."/>
            <person name="Mikhailov V."/>
            <person name="Isaeva M."/>
        </authorList>
    </citation>
    <scope>NUCLEOTIDE SEQUENCE</scope>
    <source>
        <strain evidence="7">KMM 9713</strain>
    </source>
</reference>
<dbReference type="Pfam" id="PF03572">
    <property type="entry name" value="Peptidase_S41"/>
    <property type="match status" value="1"/>
</dbReference>
<name>A0A9X4RWY7_9FLAO</name>
<evidence type="ECO:0000256" key="2">
    <source>
        <dbReference type="ARBA" id="ARBA00022670"/>
    </source>
</evidence>
<dbReference type="InterPro" id="IPR040573">
    <property type="entry name" value="TSP_N"/>
</dbReference>
<keyword evidence="8" id="KW-1185">Reference proteome</keyword>
<dbReference type="CDD" id="cd07560">
    <property type="entry name" value="Peptidase_S41_CPP"/>
    <property type="match status" value="1"/>
</dbReference>
<dbReference type="InterPro" id="IPR029045">
    <property type="entry name" value="ClpP/crotonase-like_dom_sf"/>
</dbReference>